<dbReference type="Proteomes" id="UP000000600">
    <property type="component" value="Unassembled WGS sequence"/>
</dbReference>
<dbReference type="InParanoid" id="A0BHT8"/>
<sequence>MHTETCDGQTQEVSQELWWFVLAFNKDGSIMAGAAKKDIKIQNFENGYLQEKQVGVSLLAQQAQHTYQLNKYE</sequence>
<evidence type="ECO:0000313" key="2">
    <source>
        <dbReference type="Proteomes" id="UP000000600"/>
    </source>
</evidence>
<dbReference type="EMBL" id="CT867996">
    <property type="protein sequence ID" value="CAK58105.1"/>
    <property type="molecule type" value="Genomic_DNA"/>
</dbReference>
<protein>
    <submittedName>
        <fullName evidence="1">Uncharacterized protein</fullName>
    </submittedName>
</protein>
<gene>
    <name evidence="1" type="ORF">GSPATT00029141001</name>
</gene>
<reference evidence="1 2" key="1">
    <citation type="journal article" date="2006" name="Nature">
        <title>Global trends of whole-genome duplications revealed by the ciliate Paramecium tetraurelia.</title>
        <authorList>
            <consortium name="Genoscope"/>
            <person name="Aury J.-M."/>
            <person name="Jaillon O."/>
            <person name="Duret L."/>
            <person name="Noel B."/>
            <person name="Jubin C."/>
            <person name="Porcel B.M."/>
            <person name="Segurens B."/>
            <person name="Daubin V."/>
            <person name="Anthouard V."/>
            <person name="Aiach N."/>
            <person name="Arnaiz O."/>
            <person name="Billaut A."/>
            <person name="Beisson J."/>
            <person name="Blanc I."/>
            <person name="Bouhouche K."/>
            <person name="Camara F."/>
            <person name="Duharcourt S."/>
            <person name="Guigo R."/>
            <person name="Gogendeau D."/>
            <person name="Katinka M."/>
            <person name="Keller A.-M."/>
            <person name="Kissmehl R."/>
            <person name="Klotz C."/>
            <person name="Koll F."/>
            <person name="Le Moue A."/>
            <person name="Lepere C."/>
            <person name="Malinsky S."/>
            <person name="Nowacki M."/>
            <person name="Nowak J.K."/>
            <person name="Plattner H."/>
            <person name="Poulain J."/>
            <person name="Ruiz F."/>
            <person name="Serrano V."/>
            <person name="Zagulski M."/>
            <person name="Dessen P."/>
            <person name="Betermier M."/>
            <person name="Weissenbach J."/>
            <person name="Scarpelli C."/>
            <person name="Schachter V."/>
            <person name="Sperling L."/>
            <person name="Meyer E."/>
            <person name="Cohen J."/>
            <person name="Wincker P."/>
        </authorList>
    </citation>
    <scope>NUCLEOTIDE SEQUENCE [LARGE SCALE GENOMIC DNA]</scope>
    <source>
        <strain evidence="1 2">Stock d4-2</strain>
    </source>
</reference>
<proteinExistence type="predicted"/>
<name>A0BHT8_PARTE</name>
<accession>A0BHT8</accession>
<keyword evidence="2" id="KW-1185">Reference proteome</keyword>
<dbReference type="RefSeq" id="XP_001425503.1">
    <property type="nucleotide sequence ID" value="XM_001425466.1"/>
</dbReference>
<organism evidence="1 2">
    <name type="scientific">Paramecium tetraurelia</name>
    <dbReference type="NCBI Taxonomy" id="5888"/>
    <lineage>
        <taxon>Eukaryota</taxon>
        <taxon>Sar</taxon>
        <taxon>Alveolata</taxon>
        <taxon>Ciliophora</taxon>
        <taxon>Intramacronucleata</taxon>
        <taxon>Oligohymenophorea</taxon>
        <taxon>Peniculida</taxon>
        <taxon>Parameciidae</taxon>
        <taxon>Paramecium</taxon>
    </lineage>
</organism>
<dbReference type="KEGG" id="ptm:GSPATT00029141001"/>
<dbReference type="HOGENOM" id="CLU_2710153_0_0_1"/>
<evidence type="ECO:0000313" key="1">
    <source>
        <dbReference type="EMBL" id="CAK58105.1"/>
    </source>
</evidence>
<dbReference type="GeneID" id="5011288"/>
<dbReference type="AlphaFoldDB" id="A0BHT8"/>